<keyword evidence="2" id="KW-1185">Reference proteome</keyword>
<dbReference type="EMBL" id="JAHXZJ010002609">
    <property type="protein sequence ID" value="KAH0539828.1"/>
    <property type="molecule type" value="Genomic_DNA"/>
</dbReference>
<gene>
    <name evidence="1" type="ORF">KQX54_008633</name>
</gene>
<dbReference type="Proteomes" id="UP000826195">
    <property type="component" value="Unassembled WGS sequence"/>
</dbReference>
<comment type="caution">
    <text evidence="1">The sequence shown here is derived from an EMBL/GenBank/DDBJ whole genome shotgun (WGS) entry which is preliminary data.</text>
</comment>
<protein>
    <submittedName>
        <fullName evidence="1">Uncharacterized protein</fullName>
    </submittedName>
</protein>
<reference evidence="1 2" key="1">
    <citation type="journal article" date="2021" name="J. Hered.">
        <title>A chromosome-level genome assembly of the parasitoid wasp, Cotesia glomerata (Hymenoptera: Braconidae).</title>
        <authorList>
            <person name="Pinto B.J."/>
            <person name="Weis J.J."/>
            <person name="Gamble T."/>
            <person name="Ode P.J."/>
            <person name="Paul R."/>
            <person name="Zaspel J.M."/>
        </authorList>
    </citation>
    <scope>NUCLEOTIDE SEQUENCE [LARGE SCALE GENOMIC DNA]</scope>
    <source>
        <strain evidence="1">CgM1</strain>
    </source>
</reference>
<name>A0AAV7HZE7_COTGL</name>
<proteinExistence type="predicted"/>
<evidence type="ECO:0000313" key="1">
    <source>
        <dbReference type="EMBL" id="KAH0539828.1"/>
    </source>
</evidence>
<organism evidence="1 2">
    <name type="scientific">Cotesia glomerata</name>
    <name type="common">Lepidopteran parasitic wasp</name>
    <name type="synonym">Apanteles glomeratus</name>
    <dbReference type="NCBI Taxonomy" id="32391"/>
    <lineage>
        <taxon>Eukaryota</taxon>
        <taxon>Metazoa</taxon>
        <taxon>Ecdysozoa</taxon>
        <taxon>Arthropoda</taxon>
        <taxon>Hexapoda</taxon>
        <taxon>Insecta</taxon>
        <taxon>Pterygota</taxon>
        <taxon>Neoptera</taxon>
        <taxon>Endopterygota</taxon>
        <taxon>Hymenoptera</taxon>
        <taxon>Apocrita</taxon>
        <taxon>Ichneumonoidea</taxon>
        <taxon>Braconidae</taxon>
        <taxon>Microgastrinae</taxon>
        <taxon>Cotesia</taxon>
    </lineage>
</organism>
<sequence length="87" mass="10345">MLQKILSWSVLYSHQQELQVALGRNYDPTYNSLRRCIPAVRYYASLGNLANDSIEAAWHPEYVDIMEHPSLYDKRTCICSRHYYRFN</sequence>
<evidence type="ECO:0000313" key="2">
    <source>
        <dbReference type="Proteomes" id="UP000826195"/>
    </source>
</evidence>
<accession>A0AAV7HZE7</accession>
<dbReference type="AlphaFoldDB" id="A0AAV7HZE7"/>